<keyword evidence="1" id="KW-0732">Signal</keyword>
<evidence type="ECO:0000256" key="1">
    <source>
        <dbReference type="SAM" id="SignalP"/>
    </source>
</evidence>
<dbReference type="EMBL" id="FXAU01000001">
    <property type="protein sequence ID" value="SMG07620.1"/>
    <property type="molecule type" value="Genomic_DNA"/>
</dbReference>
<dbReference type="AlphaFoldDB" id="A0A1X7HZV8"/>
<evidence type="ECO:0008006" key="4">
    <source>
        <dbReference type="Google" id="ProtNLM"/>
    </source>
</evidence>
<sequence>MLKQLALSCLFVLLMCTFSYAQIKVDDGTVSGSTVTPNPNAVLDLSSIQRGVLFPRLSLESTTSPAPLTKHEAGMMVYNLSKKNDVVPGIYYNDGTKWVMTGGGKGSGITYDPTTNVITFLDENGNPVTIDLQEIIKKSQTITTLTKEVNGTYTYVSEDNTITVIDVPGDVINNFEEIIKNQTVLNELTQIINEVGGNITYDGSSFTWIDENGDVQNLNLEQIIKGFETITTLDENGNAKYTYTSESGKVTVIDVPADVINNFEEIFNNPTILNELTEIINKLGGNVSFDGTDFTWMDENGNQHTVDLEQLVKDNQVVTTLVNNGDGTYTYTSEDGTQTTIDVPADVVNNFEEIIKNGDVQNILNEYITNVEGNVSFDGSNFTYVDG</sequence>
<accession>A0A1X7HZV8</accession>
<feature type="signal peptide" evidence="1">
    <location>
        <begin position="1"/>
        <end position="21"/>
    </location>
</feature>
<organism evidence="2 3">
    <name type="scientific">Sphingobacterium psychroaquaticum</name>
    <dbReference type="NCBI Taxonomy" id="561061"/>
    <lineage>
        <taxon>Bacteria</taxon>
        <taxon>Pseudomonadati</taxon>
        <taxon>Bacteroidota</taxon>
        <taxon>Sphingobacteriia</taxon>
        <taxon>Sphingobacteriales</taxon>
        <taxon>Sphingobacteriaceae</taxon>
        <taxon>Sphingobacterium</taxon>
    </lineage>
</organism>
<dbReference type="STRING" id="561061.SAMN05660862_0297"/>
<keyword evidence="3" id="KW-1185">Reference proteome</keyword>
<reference evidence="2 3" key="1">
    <citation type="submission" date="2017-04" db="EMBL/GenBank/DDBJ databases">
        <authorList>
            <person name="Afonso C.L."/>
            <person name="Miller P.J."/>
            <person name="Scott M.A."/>
            <person name="Spackman E."/>
            <person name="Goraichik I."/>
            <person name="Dimitrov K.M."/>
            <person name="Suarez D.L."/>
            <person name="Swayne D.E."/>
        </authorList>
    </citation>
    <scope>NUCLEOTIDE SEQUENCE [LARGE SCALE GENOMIC DNA]</scope>
    <source>
        <strain evidence="2 3">DSM 22418</strain>
    </source>
</reference>
<feature type="non-terminal residue" evidence="2">
    <location>
        <position position="387"/>
    </location>
</feature>
<evidence type="ECO:0000313" key="2">
    <source>
        <dbReference type="EMBL" id="SMG07620.1"/>
    </source>
</evidence>
<evidence type="ECO:0000313" key="3">
    <source>
        <dbReference type="Proteomes" id="UP000192980"/>
    </source>
</evidence>
<feature type="chain" id="PRO_5013027613" description="YD repeat-containing protein" evidence="1">
    <location>
        <begin position="22"/>
        <end position="387"/>
    </location>
</feature>
<name>A0A1X7HZV8_9SPHI</name>
<dbReference type="Proteomes" id="UP000192980">
    <property type="component" value="Unassembled WGS sequence"/>
</dbReference>
<dbReference type="RefSeq" id="WP_200811724.1">
    <property type="nucleotide sequence ID" value="NZ_FXAU01000001.1"/>
</dbReference>
<proteinExistence type="predicted"/>
<protein>
    <recommendedName>
        <fullName evidence="4">YD repeat-containing protein</fullName>
    </recommendedName>
</protein>
<gene>
    <name evidence="2" type="ORF">SAMN05660862_0297</name>
</gene>